<evidence type="ECO:0000256" key="1">
    <source>
        <dbReference type="SAM" id="Coils"/>
    </source>
</evidence>
<sequence>MQDTDKFEEAIESFEQSYRTIVMPGEEAVQVLNEFKTNQYEEAIKLLNTYSILREEREKEMLARQEAEKKFFEVKNMEECLCNQEQQSKQAIDQLKDESERMLKEQELQRLYAIDQQKIEYEQMLNQIRQKNQTRIDNLQNQLNNATKKKTSFWDNITGLVRGVLGGLAGGLVRHLFK</sequence>
<gene>
    <name evidence="2" type="ORF">GMARGA_LOCUS18470</name>
</gene>
<accession>A0ABN7VIK9</accession>
<dbReference type="Proteomes" id="UP000789901">
    <property type="component" value="Unassembled WGS sequence"/>
</dbReference>
<reference evidence="2 3" key="1">
    <citation type="submission" date="2021-06" db="EMBL/GenBank/DDBJ databases">
        <authorList>
            <person name="Kallberg Y."/>
            <person name="Tangrot J."/>
            <person name="Rosling A."/>
        </authorList>
    </citation>
    <scope>NUCLEOTIDE SEQUENCE [LARGE SCALE GENOMIC DNA]</scope>
    <source>
        <strain evidence="2 3">120-4 pot B 10/14</strain>
    </source>
</reference>
<keyword evidence="3" id="KW-1185">Reference proteome</keyword>
<feature type="coiled-coil region" evidence="1">
    <location>
        <begin position="50"/>
        <end position="149"/>
    </location>
</feature>
<organism evidence="2 3">
    <name type="scientific">Gigaspora margarita</name>
    <dbReference type="NCBI Taxonomy" id="4874"/>
    <lineage>
        <taxon>Eukaryota</taxon>
        <taxon>Fungi</taxon>
        <taxon>Fungi incertae sedis</taxon>
        <taxon>Mucoromycota</taxon>
        <taxon>Glomeromycotina</taxon>
        <taxon>Glomeromycetes</taxon>
        <taxon>Diversisporales</taxon>
        <taxon>Gigasporaceae</taxon>
        <taxon>Gigaspora</taxon>
    </lineage>
</organism>
<protein>
    <submittedName>
        <fullName evidence="2">45383_t:CDS:1</fullName>
    </submittedName>
</protein>
<evidence type="ECO:0000313" key="2">
    <source>
        <dbReference type="EMBL" id="CAG8770506.1"/>
    </source>
</evidence>
<evidence type="ECO:0000313" key="3">
    <source>
        <dbReference type="Proteomes" id="UP000789901"/>
    </source>
</evidence>
<proteinExistence type="predicted"/>
<comment type="caution">
    <text evidence="2">The sequence shown here is derived from an EMBL/GenBank/DDBJ whole genome shotgun (WGS) entry which is preliminary data.</text>
</comment>
<keyword evidence="1" id="KW-0175">Coiled coil</keyword>
<dbReference type="EMBL" id="CAJVQB010014759">
    <property type="protein sequence ID" value="CAG8770506.1"/>
    <property type="molecule type" value="Genomic_DNA"/>
</dbReference>
<name>A0ABN7VIK9_GIGMA</name>